<accession>A0A1M5BSB8</accession>
<dbReference type="InterPro" id="IPR023815">
    <property type="entry name" value="CRISPR-assoc_Csx19"/>
</dbReference>
<dbReference type="STRING" id="1121256.SAMN02746089_01943"/>
<protein>
    <submittedName>
        <fullName evidence="1">CRISPR-associated protein, TIGR03984 family</fullName>
    </submittedName>
</protein>
<gene>
    <name evidence="1" type="ORF">SAMN02746089_01943</name>
</gene>
<dbReference type="Proteomes" id="UP000184088">
    <property type="component" value="Unassembled WGS sequence"/>
</dbReference>
<proteinExistence type="predicted"/>
<name>A0A1M5BSB8_9THEO</name>
<organism evidence="1 2">
    <name type="scientific">Caldanaerobius fijiensis DSM 17918</name>
    <dbReference type="NCBI Taxonomy" id="1121256"/>
    <lineage>
        <taxon>Bacteria</taxon>
        <taxon>Bacillati</taxon>
        <taxon>Bacillota</taxon>
        <taxon>Clostridia</taxon>
        <taxon>Thermoanaerobacterales</taxon>
        <taxon>Thermoanaerobacteraceae</taxon>
        <taxon>Caldanaerobius</taxon>
    </lineage>
</organism>
<dbReference type="NCBIfam" id="TIGR03984">
    <property type="entry name" value="CRISPR-associated protein Csx19"/>
    <property type="match status" value="1"/>
</dbReference>
<sequence length="171" mass="20569">MMSDMIVLNDYSQILDLLKENNFREGFVIFFMVNEIVAGKIENFNILYYDRDKLDVKYLLKGRIFNKGKEIYLYSFKENMYRKRIIDDENNNGNIEYIDAEHKVWGNRVTKLNDDWIKLEDNRGIKLILPLKFKSSDTDYFIKTRNYIGFNEVGQAGFIDSRFVDFTERRY</sequence>
<dbReference type="AlphaFoldDB" id="A0A1M5BSB8"/>
<keyword evidence="2" id="KW-1185">Reference proteome</keyword>
<evidence type="ECO:0000313" key="2">
    <source>
        <dbReference type="Proteomes" id="UP000184088"/>
    </source>
</evidence>
<reference evidence="1 2" key="1">
    <citation type="submission" date="2016-11" db="EMBL/GenBank/DDBJ databases">
        <authorList>
            <person name="Jaros S."/>
            <person name="Januszkiewicz K."/>
            <person name="Wedrychowicz H."/>
        </authorList>
    </citation>
    <scope>NUCLEOTIDE SEQUENCE [LARGE SCALE GENOMIC DNA]</scope>
    <source>
        <strain evidence="1 2">DSM 17918</strain>
    </source>
</reference>
<evidence type="ECO:0000313" key="1">
    <source>
        <dbReference type="EMBL" id="SHF45132.1"/>
    </source>
</evidence>
<dbReference type="RefSeq" id="WP_159432396.1">
    <property type="nucleotide sequence ID" value="NZ_FQVH01000023.1"/>
</dbReference>
<dbReference type="EMBL" id="FQVH01000023">
    <property type="protein sequence ID" value="SHF45132.1"/>
    <property type="molecule type" value="Genomic_DNA"/>
</dbReference>
<dbReference type="OrthoDB" id="2083799at2"/>